<evidence type="ECO:0000256" key="1">
    <source>
        <dbReference type="ARBA" id="ARBA00002549"/>
    </source>
</evidence>
<dbReference type="PANTHER" id="PTHR45694:SF18">
    <property type="entry name" value="GLUTAREDOXIN-1-RELATED"/>
    <property type="match status" value="1"/>
</dbReference>
<dbReference type="PANTHER" id="PTHR45694">
    <property type="entry name" value="GLUTAREDOXIN 2"/>
    <property type="match status" value="1"/>
</dbReference>
<keyword evidence="6 7" id="KW-0676">Redox-active center</keyword>
<evidence type="ECO:0000313" key="10">
    <source>
        <dbReference type="Proteomes" id="UP000680714"/>
    </source>
</evidence>
<reference evidence="9 10" key="1">
    <citation type="submission" date="2021-04" db="EMBL/GenBank/DDBJ databases">
        <title>Magnetospirillum sulfuroxidans sp. nov., a facultative chemolithoautotrophic sulfur-oxidizing alphaproteobacterium isolated from freshwater sediment and proposals for Paramagetospirillum gen. nov., and Magnetospirillaceae fam. nov.</title>
        <authorList>
            <person name="Koziaeva V."/>
            <person name="Geelhoed J.S."/>
            <person name="Sorokin D.Y."/>
            <person name="Grouzdev D.S."/>
        </authorList>
    </citation>
    <scope>NUCLEOTIDE SEQUENCE [LARGE SCALE GENOMIC DNA]</scope>
    <source>
        <strain evidence="9 10">J10</strain>
    </source>
</reference>
<accession>A0ABS5IGP1</accession>
<dbReference type="InterPro" id="IPR002109">
    <property type="entry name" value="Glutaredoxin"/>
</dbReference>
<comment type="function">
    <text evidence="1 7">Has a glutathione-disulfide oxidoreductase activity in the presence of NADPH and glutathione reductase. Reduces low molecular weight disulfides and proteins.</text>
</comment>
<evidence type="ECO:0000259" key="8">
    <source>
        <dbReference type="Pfam" id="PF00462"/>
    </source>
</evidence>
<gene>
    <name evidence="9" type="primary">grxC</name>
    <name evidence="9" type="ORF">KEC16_17890</name>
</gene>
<organism evidence="9 10">
    <name type="scientific">Magnetospirillum sulfuroxidans</name>
    <dbReference type="NCBI Taxonomy" id="611300"/>
    <lineage>
        <taxon>Bacteria</taxon>
        <taxon>Pseudomonadati</taxon>
        <taxon>Pseudomonadota</taxon>
        <taxon>Alphaproteobacteria</taxon>
        <taxon>Rhodospirillales</taxon>
        <taxon>Rhodospirillaceae</taxon>
        <taxon>Magnetospirillum</taxon>
    </lineage>
</organism>
<dbReference type="CDD" id="cd03418">
    <property type="entry name" value="GRX_GRXb_1_3_like"/>
    <property type="match status" value="1"/>
</dbReference>
<comment type="caution">
    <text evidence="9">The sequence shown here is derived from an EMBL/GenBank/DDBJ whole genome shotgun (WGS) entry which is preliminary data.</text>
</comment>
<dbReference type="Gene3D" id="3.40.30.10">
    <property type="entry name" value="Glutaredoxin"/>
    <property type="match status" value="1"/>
</dbReference>
<dbReference type="Proteomes" id="UP000680714">
    <property type="component" value="Unassembled WGS sequence"/>
</dbReference>
<keyword evidence="4 7" id="KW-0249">Electron transport</keyword>
<sequence length="88" mass="9595">MAQVEIYTTQTCPYCIRAKRLLTAKGVTFAEYDVSDDPALRRTMTERAHGGRTVPQIFIDGEHVGGCDDLHSLEAAGELDAMLAKVPA</sequence>
<dbReference type="EMBL" id="JAGTUF010000026">
    <property type="protein sequence ID" value="MBR9973603.1"/>
    <property type="molecule type" value="Genomic_DNA"/>
</dbReference>
<dbReference type="InterPro" id="IPR036249">
    <property type="entry name" value="Thioredoxin-like_sf"/>
</dbReference>
<dbReference type="PROSITE" id="PS00195">
    <property type="entry name" value="GLUTAREDOXIN_1"/>
    <property type="match status" value="1"/>
</dbReference>
<dbReference type="InterPro" id="IPR011767">
    <property type="entry name" value="GLR_AS"/>
</dbReference>
<evidence type="ECO:0000256" key="3">
    <source>
        <dbReference type="ARBA" id="ARBA00022448"/>
    </source>
</evidence>
<keyword evidence="7" id="KW-0963">Cytoplasm</keyword>
<dbReference type="PRINTS" id="PR00160">
    <property type="entry name" value="GLUTAREDOXIN"/>
</dbReference>
<proteinExistence type="inferred from homology"/>
<name>A0ABS5IGP1_9PROT</name>
<dbReference type="RefSeq" id="WP_211551491.1">
    <property type="nucleotide sequence ID" value="NZ_JAGTUF010000026.1"/>
</dbReference>
<evidence type="ECO:0000256" key="4">
    <source>
        <dbReference type="ARBA" id="ARBA00022982"/>
    </source>
</evidence>
<comment type="similarity">
    <text evidence="2 7">Belongs to the glutaredoxin family.</text>
</comment>
<dbReference type="SUPFAM" id="SSF52833">
    <property type="entry name" value="Thioredoxin-like"/>
    <property type="match status" value="1"/>
</dbReference>
<dbReference type="NCBIfam" id="TIGR02181">
    <property type="entry name" value="GRX_bact"/>
    <property type="match status" value="1"/>
</dbReference>
<evidence type="ECO:0000256" key="5">
    <source>
        <dbReference type="ARBA" id="ARBA00023157"/>
    </source>
</evidence>
<keyword evidence="5" id="KW-1015">Disulfide bond</keyword>
<evidence type="ECO:0000313" key="9">
    <source>
        <dbReference type="EMBL" id="MBR9973603.1"/>
    </source>
</evidence>
<keyword evidence="3 7" id="KW-0813">Transport</keyword>
<evidence type="ECO:0000256" key="7">
    <source>
        <dbReference type="RuleBase" id="RU364065"/>
    </source>
</evidence>
<evidence type="ECO:0000256" key="6">
    <source>
        <dbReference type="ARBA" id="ARBA00023284"/>
    </source>
</evidence>
<dbReference type="InterPro" id="IPR014025">
    <property type="entry name" value="Glutaredoxin_subgr"/>
</dbReference>
<dbReference type="PROSITE" id="PS51354">
    <property type="entry name" value="GLUTAREDOXIN_2"/>
    <property type="match status" value="1"/>
</dbReference>
<dbReference type="Pfam" id="PF00462">
    <property type="entry name" value="Glutaredoxin"/>
    <property type="match status" value="1"/>
</dbReference>
<protein>
    <recommendedName>
        <fullName evidence="7">Glutaredoxin</fullName>
    </recommendedName>
</protein>
<evidence type="ECO:0000256" key="2">
    <source>
        <dbReference type="ARBA" id="ARBA00007787"/>
    </source>
</evidence>
<dbReference type="InterPro" id="IPR011900">
    <property type="entry name" value="GRX_bact"/>
</dbReference>
<keyword evidence="10" id="KW-1185">Reference proteome</keyword>
<feature type="domain" description="Glutaredoxin" evidence="8">
    <location>
        <begin position="4"/>
        <end position="64"/>
    </location>
</feature>